<dbReference type="SUPFAM" id="SSF54695">
    <property type="entry name" value="POZ domain"/>
    <property type="match status" value="1"/>
</dbReference>
<dbReference type="Proteomes" id="UP001497453">
    <property type="component" value="Chromosome 10"/>
</dbReference>
<accession>A0ABP1CQ33</accession>
<evidence type="ECO:0000313" key="3">
    <source>
        <dbReference type="Proteomes" id="UP001497453"/>
    </source>
</evidence>
<dbReference type="Gene3D" id="3.30.710.10">
    <property type="entry name" value="Potassium Channel Kv1.1, Chain A"/>
    <property type="match status" value="2"/>
</dbReference>
<sequence length="535" mass="59558">MSVLQSSLFRHQVRPQSPFDKSPPNIVFRCGDLTLIPLHSDILAHISPYFQSMFQLPQSPPTSDDSAESTLPIIDIVEDHVTVRRLMMYGYPGRMPAFESLEMSERLIRFADKYDAADIMDTLVEQLPKTREYSLGVYGLAVRCGFEQVASEAALRFKTGYQWVKAADVDDAENYVWEYTAADRSFTPNISAGAYHRLVRFILGAPVAAFIHPPSHTRSDAEQDQNGTVPPPYVNADLIVRSTEGGDFPVHSAILSLSSPILEKKVKDALAAALNLTQRDTLPVMEIGQPTSILTLLLAFVHPSGCAVLPDDQLSKASALLQAAFTLQISKIIDMSSQILKRLAEKTPLQAYLVSVILGKEKDVRYCATRCAQENTRYYPSTLGATPPEMEDVLADYYYPLLKYCFEYRAAVRKVSRSKLPELDKRRVQGVSRWWSGDLSRDVAEVTEACMLRMGIGLSGNGSFPSSTIERYCQDTAKALREATSQVRLIVSLDNCTGLLNVDSGTAQTSMGTDTCFRFILSVNDAERLYFFETF</sequence>
<dbReference type="Pfam" id="PF00651">
    <property type="entry name" value="BTB"/>
    <property type="match status" value="2"/>
</dbReference>
<dbReference type="PROSITE" id="PS50097">
    <property type="entry name" value="BTB"/>
    <property type="match status" value="1"/>
</dbReference>
<protein>
    <recommendedName>
        <fullName evidence="1">BTB domain-containing protein</fullName>
    </recommendedName>
</protein>
<evidence type="ECO:0000313" key="2">
    <source>
        <dbReference type="EMBL" id="CAL1697800.1"/>
    </source>
</evidence>
<gene>
    <name evidence="2" type="ORF">GFSPODELE1_LOCUS1860</name>
</gene>
<name>A0ABP1CQ33_9APHY</name>
<keyword evidence="3" id="KW-1185">Reference proteome</keyword>
<dbReference type="InterPro" id="IPR000210">
    <property type="entry name" value="BTB/POZ_dom"/>
</dbReference>
<reference evidence="3" key="1">
    <citation type="submission" date="2024-04" db="EMBL/GenBank/DDBJ databases">
        <authorList>
            <person name="Shaw F."/>
            <person name="Minotto A."/>
        </authorList>
    </citation>
    <scope>NUCLEOTIDE SEQUENCE [LARGE SCALE GENOMIC DNA]</scope>
</reference>
<evidence type="ECO:0000259" key="1">
    <source>
        <dbReference type="PROSITE" id="PS50097"/>
    </source>
</evidence>
<dbReference type="EMBL" id="OZ037953">
    <property type="protein sequence ID" value="CAL1697800.1"/>
    <property type="molecule type" value="Genomic_DNA"/>
</dbReference>
<dbReference type="InterPro" id="IPR011333">
    <property type="entry name" value="SKP1/BTB/POZ_sf"/>
</dbReference>
<dbReference type="CDD" id="cd18186">
    <property type="entry name" value="BTB_POZ_ZBTB_KLHL-like"/>
    <property type="match status" value="1"/>
</dbReference>
<organism evidence="2 3">
    <name type="scientific">Somion occarium</name>
    <dbReference type="NCBI Taxonomy" id="3059160"/>
    <lineage>
        <taxon>Eukaryota</taxon>
        <taxon>Fungi</taxon>
        <taxon>Dikarya</taxon>
        <taxon>Basidiomycota</taxon>
        <taxon>Agaricomycotina</taxon>
        <taxon>Agaricomycetes</taxon>
        <taxon>Polyporales</taxon>
        <taxon>Cerrenaceae</taxon>
        <taxon>Somion</taxon>
    </lineage>
</organism>
<feature type="domain" description="BTB" evidence="1">
    <location>
        <begin position="24"/>
        <end position="99"/>
    </location>
</feature>
<proteinExistence type="predicted"/>
<dbReference type="SMART" id="SM00225">
    <property type="entry name" value="BTB"/>
    <property type="match status" value="2"/>
</dbReference>